<protein>
    <submittedName>
        <fullName evidence="1">Uncharacterized protein</fullName>
    </submittedName>
</protein>
<comment type="caution">
    <text evidence="1">The sequence shown here is derived from an EMBL/GenBank/DDBJ whole genome shotgun (WGS) entry which is preliminary data.</text>
</comment>
<proteinExistence type="predicted"/>
<evidence type="ECO:0000313" key="1">
    <source>
        <dbReference type="EMBL" id="KAJ1996168.1"/>
    </source>
</evidence>
<organism evidence="1 2">
    <name type="scientific">Coemansia umbellata</name>
    <dbReference type="NCBI Taxonomy" id="1424467"/>
    <lineage>
        <taxon>Eukaryota</taxon>
        <taxon>Fungi</taxon>
        <taxon>Fungi incertae sedis</taxon>
        <taxon>Zoopagomycota</taxon>
        <taxon>Kickxellomycotina</taxon>
        <taxon>Kickxellomycetes</taxon>
        <taxon>Kickxellales</taxon>
        <taxon>Kickxellaceae</taxon>
        <taxon>Coemansia</taxon>
    </lineage>
</organism>
<evidence type="ECO:0000313" key="2">
    <source>
        <dbReference type="Proteomes" id="UP001151295"/>
    </source>
</evidence>
<reference evidence="1" key="1">
    <citation type="submission" date="2022-07" db="EMBL/GenBank/DDBJ databases">
        <title>Phylogenomic reconstructions and comparative analyses of Kickxellomycotina fungi.</title>
        <authorList>
            <person name="Reynolds N.K."/>
            <person name="Stajich J.E."/>
            <person name="Barry K."/>
            <person name="Grigoriev I.V."/>
            <person name="Crous P."/>
            <person name="Smith M.E."/>
        </authorList>
    </citation>
    <scope>NUCLEOTIDE SEQUENCE</scope>
    <source>
        <strain evidence="1">BCRC 34882</strain>
    </source>
</reference>
<dbReference type="Gene3D" id="2.70.98.30">
    <property type="entry name" value="Golgi alpha-mannosidase II, domain 4"/>
    <property type="match status" value="1"/>
</dbReference>
<accession>A0ABQ8PV44</accession>
<name>A0ABQ8PV44_9FUNG</name>
<dbReference type="Proteomes" id="UP001151295">
    <property type="component" value="Unassembled WGS sequence"/>
</dbReference>
<dbReference type="EMBL" id="JANBQD010000001">
    <property type="protein sequence ID" value="KAJ1996168.1"/>
    <property type="molecule type" value="Genomic_DNA"/>
</dbReference>
<keyword evidence="2" id="KW-1185">Reference proteome</keyword>
<gene>
    <name evidence="1" type="ORF">EDC05_000058</name>
</gene>
<sequence length="148" mass="15902">MVALIAILLDQVQHQDTSIKHQPFKTLTLTDPNKQSPLNTGAAIVYKTATSPYSPNGALIDLARFGIPLPTNRWWGNLIIAQGLAPIHPYPYRVACLANASTIGFPKFQASEASTVSSQVVDWTIGDASGSLTKRLVTDMDALGVQVT</sequence>